<comment type="subcellular location">
    <subcellularLocation>
        <location evidence="2 12">Secreted</location>
        <location evidence="2 12">Extracellular space</location>
        <location evidence="2 12">Apoplast</location>
    </subcellularLocation>
</comment>
<comment type="similarity">
    <text evidence="3 12">Belongs to the germin family.</text>
</comment>
<dbReference type="FunFam" id="2.60.120.10:FF:000005">
    <property type="entry name" value="Germin-like protein subfamily 1 member 8"/>
    <property type="match status" value="1"/>
</dbReference>
<keyword evidence="4 12" id="KW-0052">Apoplast</keyword>
<dbReference type="InterPro" id="IPR011051">
    <property type="entry name" value="RmlC_Cupin_sf"/>
</dbReference>
<evidence type="ECO:0000256" key="9">
    <source>
        <dbReference type="ARBA" id="ARBA00023211"/>
    </source>
</evidence>
<gene>
    <name evidence="14" type="ORF">FSB_LOCUS40366</name>
</gene>
<accession>A0A2N9HLC4</accession>
<name>A0A2N9HLC4_FAGSY</name>
<dbReference type="InterPro" id="IPR006045">
    <property type="entry name" value="Cupin_1"/>
</dbReference>
<evidence type="ECO:0000256" key="2">
    <source>
        <dbReference type="ARBA" id="ARBA00004271"/>
    </source>
</evidence>
<evidence type="ECO:0000256" key="11">
    <source>
        <dbReference type="PIRSR" id="PIRSR601929-2"/>
    </source>
</evidence>
<evidence type="ECO:0000313" key="14">
    <source>
        <dbReference type="EMBL" id="SPD12484.1"/>
    </source>
</evidence>
<dbReference type="InterPro" id="IPR014710">
    <property type="entry name" value="RmlC-like_jellyroll"/>
</dbReference>
<evidence type="ECO:0000256" key="7">
    <source>
        <dbReference type="ARBA" id="ARBA00023157"/>
    </source>
</evidence>
<reference evidence="14" key="1">
    <citation type="submission" date="2018-02" db="EMBL/GenBank/DDBJ databases">
        <authorList>
            <person name="Cohen D.B."/>
            <person name="Kent A.D."/>
        </authorList>
    </citation>
    <scope>NUCLEOTIDE SEQUENCE</scope>
</reference>
<feature type="binding site" evidence="11">
    <location>
        <position position="94"/>
    </location>
    <ligand>
        <name>Mn(2+)</name>
        <dbReference type="ChEBI" id="CHEBI:29035"/>
    </ligand>
</feature>
<evidence type="ECO:0000256" key="3">
    <source>
        <dbReference type="ARBA" id="ARBA00007456"/>
    </source>
</evidence>
<dbReference type="Pfam" id="PF00190">
    <property type="entry name" value="Cupin_1"/>
    <property type="match status" value="1"/>
</dbReference>
<organism evidence="14">
    <name type="scientific">Fagus sylvatica</name>
    <name type="common">Beechnut</name>
    <dbReference type="NCBI Taxonomy" id="28930"/>
    <lineage>
        <taxon>Eukaryota</taxon>
        <taxon>Viridiplantae</taxon>
        <taxon>Streptophyta</taxon>
        <taxon>Embryophyta</taxon>
        <taxon>Tracheophyta</taxon>
        <taxon>Spermatophyta</taxon>
        <taxon>Magnoliopsida</taxon>
        <taxon>eudicotyledons</taxon>
        <taxon>Gunneridae</taxon>
        <taxon>Pentapetalae</taxon>
        <taxon>rosids</taxon>
        <taxon>fabids</taxon>
        <taxon>Fagales</taxon>
        <taxon>Fagaceae</taxon>
        <taxon>Fagus</taxon>
    </lineage>
</organism>
<evidence type="ECO:0000256" key="10">
    <source>
        <dbReference type="PIRSR" id="PIRSR601929-1"/>
    </source>
</evidence>
<feature type="binding site" evidence="10">
    <location>
        <position position="94"/>
    </location>
    <ligand>
        <name>oxalate</name>
        <dbReference type="ChEBI" id="CHEBI:30623"/>
    </ligand>
</feature>
<evidence type="ECO:0000259" key="13">
    <source>
        <dbReference type="SMART" id="SM00835"/>
    </source>
</evidence>
<dbReference type="CDD" id="cd02241">
    <property type="entry name" value="cupin_OxOx"/>
    <property type="match status" value="1"/>
</dbReference>
<evidence type="ECO:0000256" key="12">
    <source>
        <dbReference type="RuleBase" id="RU366015"/>
    </source>
</evidence>
<evidence type="ECO:0000256" key="8">
    <source>
        <dbReference type="ARBA" id="ARBA00023180"/>
    </source>
</evidence>
<keyword evidence="5 12" id="KW-0964">Secreted</keyword>
<dbReference type="PRINTS" id="PR00325">
    <property type="entry name" value="GERMIN"/>
</dbReference>
<dbReference type="GO" id="GO:0048046">
    <property type="term" value="C:apoplast"/>
    <property type="evidence" value="ECO:0007669"/>
    <property type="project" value="UniProtKB-SubCell"/>
</dbReference>
<evidence type="ECO:0000256" key="5">
    <source>
        <dbReference type="ARBA" id="ARBA00022525"/>
    </source>
</evidence>
<comment type="function">
    <text evidence="1">May play a role in plant defense. Probably has no oxalate oxidase activity even if the active site is conserved.</text>
</comment>
<feature type="domain" description="Cupin type-1" evidence="13">
    <location>
        <begin position="39"/>
        <end position="189"/>
    </location>
</feature>
<dbReference type="GO" id="GO:0030145">
    <property type="term" value="F:manganese ion binding"/>
    <property type="evidence" value="ECO:0007669"/>
    <property type="project" value="UniProtKB-UniRule"/>
</dbReference>
<feature type="binding site" evidence="10">
    <location>
        <position position="89"/>
    </location>
    <ligand>
        <name>oxalate</name>
        <dbReference type="ChEBI" id="CHEBI:30623"/>
    </ligand>
</feature>
<feature type="binding site" evidence="11">
    <location>
        <position position="135"/>
    </location>
    <ligand>
        <name>Mn(2+)</name>
        <dbReference type="ChEBI" id="CHEBI:29035"/>
    </ligand>
</feature>
<dbReference type="SMART" id="SM00835">
    <property type="entry name" value="Cupin_1"/>
    <property type="match status" value="1"/>
</dbReference>
<keyword evidence="7" id="KW-1015">Disulfide bond</keyword>
<proteinExistence type="inferred from homology"/>
<dbReference type="PANTHER" id="PTHR31238">
    <property type="entry name" value="GERMIN-LIKE PROTEIN SUBFAMILY 3 MEMBER 3"/>
    <property type="match status" value="1"/>
</dbReference>
<keyword evidence="8" id="KW-0325">Glycoprotein</keyword>
<dbReference type="PROSITE" id="PS00725">
    <property type="entry name" value="GERMIN"/>
    <property type="match status" value="1"/>
</dbReference>
<sequence length="195" mass="21288">MDSYSYHITKWDPQPIVGGSWARFCKDPKQAKAEDFFFEGLNIPGNTENLQGSNVTTVNVDQIAGLNTLGISLARIDFAPYGQNPPHTHPRGTEILVVLEGSLYVGFVTSNTDNRLFTKVLNKGDVFVFPVGLIHFQFNVGKTNAIAIAALSSQNAGVITIAKAVFGSDPPINPDVLTKAFQLDKNVVEHLQKLF</sequence>
<dbReference type="SUPFAM" id="SSF51182">
    <property type="entry name" value="RmlC-like cupins"/>
    <property type="match status" value="1"/>
</dbReference>
<evidence type="ECO:0000256" key="6">
    <source>
        <dbReference type="ARBA" id="ARBA00022723"/>
    </source>
</evidence>
<dbReference type="EMBL" id="OIVN01003620">
    <property type="protein sequence ID" value="SPD12484.1"/>
    <property type="molecule type" value="Genomic_DNA"/>
</dbReference>
<dbReference type="InterPro" id="IPR019780">
    <property type="entry name" value="Germin_Mn-BS"/>
</dbReference>
<keyword evidence="6 10" id="KW-0479">Metal-binding</keyword>
<feature type="binding site" evidence="11">
    <location>
        <position position="89"/>
    </location>
    <ligand>
        <name>Mn(2+)</name>
        <dbReference type="ChEBI" id="CHEBI:29035"/>
    </ligand>
</feature>
<evidence type="ECO:0000256" key="4">
    <source>
        <dbReference type="ARBA" id="ARBA00022523"/>
    </source>
</evidence>
<evidence type="ECO:0000256" key="1">
    <source>
        <dbReference type="ARBA" id="ARBA00003629"/>
    </source>
</evidence>
<dbReference type="AlphaFoldDB" id="A0A2N9HLC4"/>
<dbReference type="InterPro" id="IPR001929">
    <property type="entry name" value="Germin"/>
</dbReference>
<keyword evidence="9 10" id="KW-0464">Manganese</keyword>
<feature type="binding site" evidence="10">
    <location>
        <position position="84"/>
    </location>
    <ligand>
        <name>oxalate</name>
        <dbReference type="ChEBI" id="CHEBI:30623"/>
    </ligand>
</feature>
<dbReference type="Gene3D" id="2.60.120.10">
    <property type="entry name" value="Jelly Rolls"/>
    <property type="match status" value="1"/>
</dbReference>
<protein>
    <recommendedName>
        <fullName evidence="12">Germin-like protein</fullName>
    </recommendedName>
</protein>
<feature type="binding site" evidence="11">
    <location>
        <position position="87"/>
    </location>
    <ligand>
        <name>Mn(2+)</name>
        <dbReference type="ChEBI" id="CHEBI:29035"/>
    </ligand>
</feature>